<proteinExistence type="inferred from homology"/>
<dbReference type="PANTHER" id="PTHR10566">
    <property type="entry name" value="CHAPERONE-ACTIVITY OF BC1 COMPLEX CABC1 -RELATED"/>
    <property type="match status" value="1"/>
</dbReference>
<evidence type="ECO:0000256" key="10">
    <source>
        <dbReference type="ARBA" id="ARBA00022840"/>
    </source>
</evidence>
<accession>A0A1I7MTC9</accession>
<evidence type="ECO:0000256" key="8">
    <source>
        <dbReference type="ARBA" id="ARBA00022741"/>
    </source>
</evidence>
<evidence type="ECO:0000256" key="1">
    <source>
        <dbReference type="ARBA" id="ARBA00005020"/>
    </source>
</evidence>
<evidence type="ECO:0000256" key="12">
    <source>
        <dbReference type="ARBA" id="ARBA00023136"/>
    </source>
</evidence>
<keyword evidence="16" id="KW-1185">Reference proteome</keyword>
<keyword evidence="7 13" id="KW-0812">Transmembrane</keyword>
<dbReference type="STRING" id="51670.SAMN04488557_0012"/>
<evidence type="ECO:0000256" key="6">
    <source>
        <dbReference type="ARBA" id="ARBA00022688"/>
    </source>
</evidence>
<dbReference type="InterPro" id="IPR011009">
    <property type="entry name" value="Kinase-like_dom_sf"/>
</dbReference>
<reference evidence="16" key="1">
    <citation type="submission" date="2016-10" db="EMBL/GenBank/DDBJ databases">
        <authorList>
            <person name="Varghese N."/>
            <person name="Submissions S."/>
        </authorList>
    </citation>
    <scope>NUCLEOTIDE SEQUENCE [LARGE SCALE GENOMIC DNA]</scope>
    <source>
        <strain evidence="16">DSM 1565</strain>
    </source>
</reference>
<dbReference type="SUPFAM" id="SSF56112">
    <property type="entry name" value="Protein kinase-like (PK-like)"/>
    <property type="match status" value="1"/>
</dbReference>
<evidence type="ECO:0000313" key="15">
    <source>
        <dbReference type="EMBL" id="SFV25674.1"/>
    </source>
</evidence>
<evidence type="ECO:0000256" key="5">
    <source>
        <dbReference type="ARBA" id="ARBA00022679"/>
    </source>
</evidence>
<dbReference type="GO" id="GO:0016301">
    <property type="term" value="F:kinase activity"/>
    <property type="evidence" value="ECO:0007669"/>
    <property type="project" value="UniProtKB-KW"/>
</dbReference>
<keyword evidence="8" id="KW-0547">Nucleotide-binding</keyword>
<dbReference type="NCBIfam" id="TIGR01982">
    <property type="entry name" value="UbiB"/>
    <property type="match status" value="1"/>
</dbReference>
<dbReference type="InterPro" id="IPR004147">
    <property type="entry name" value="ABC1_dom"/>
</dbReference>
<feature type="transmembrane region" description="Helical" evidence="13">
    <location>
        <begin position="528"/>
        <end position="547"/>
    </location>
</feature>
<gene>
    <name evidence="15" type="ORF">SAMN04488557_0012</name>
</gene>
<dbReference type="InterPro" id="IPR045308">
    <property type="entry name" value="UbiB_bact"/>
</dbReference>
<evidence type="ECO:0000259" key="14">
    <source>
        <dbReference type="Pfam" id="PF03109"/>
    </source>
</evidence>
<evidence type="ECO:0000256" key="7">
    <source>
        <dbReference type="ARBA" id="ARBA00022692"/>
    </source>
</evidence>
<keyword evidence="3" id="KW-1003">Cell membrane</keyword>
<dbReference type="InterPro" id="IPR050154">
    <property type="entry name" value="UbiB_kinase"/>
</dbReference>
<evidence type="ECO:0000256" key="11">
    <source>
        <dbReference type="ARBA" id="ARBA00022989"/>
    </source>
</evidence>
<keyword evidence="12 13" id="KW-0472">Membrane</keyword>
<evidence type="ECO:0000256" key="4">
    <source>
        <dbReference type="ARBA" id="ARBA00022519"/>
    </source>
</evidence>
<evidence type="ECO:0000256" key="3">
    <source>
        <dbReference type="ARBA" id="ARBA00022475"/>
    </source>
</evidence>
<keyword evidence="6" id="KW-0831">Ubiquinone biosynthesis</keyword>
<organism evidence="15 16">
    <name type="scientific">Hyphomicrobium facile</name>
    <dbReference type="NCBI Taxonomy" id="51670"/>
    <lineage>
        <taxon>Bacteria</taxon>
        <taxon>Pseudomonadati</taxon>
        <taxon>Pseudomonadota</taxon>
        <taxon>Alphaproteobacteria</taxon>
        <taxon>Hyphomicrobiales</taxon>
        <taxon>Hyphomicrobiaceae</taxon>
        <taxon>Hyphomicrobium</taxon>
    </lineage>
</organism>
<evidence type="ECO:0000256" key="9">
    <source>
        <dbReference type="ARBA" id="ARBA00022777"/>
    </source>
</evidence>
<evidence type="ECO:0000256" key="13">
    <source>
        <dbReference type="SAM" id="Phobius"/>
    </source>
</evidence>
<protein>
    <submittedName>
        <fullName evidence="15">2-octaprenylphenol hydroxylase</fullName>
    </submittedName>
</protein>
<keyword evidence="5" id="KW-0808">Transferase</keyword>
<dbReference type="EMBL" id="FPCH01000001">
    <property type="protein sequence ID" value="SFV25674.1"/>
    <property type="molecule type" value="Genomic_DNA"/>
</dbReference>
<keyword evidence="10" id="KW-0067">ATP-binding</keyword>
<dbReference type="GO" id="GO:0006744">
    <property type="term" value="P:ubiquinone biosynthetic process"/>
    <property type="evidence" value="ECO:0007669"/>
    <property type="project" value="UniProtKB-UniPathway"/>
</dbReference>
<evidence type="ECO:0000313" key="16">
    <source>
        <dbReference type="Proteomes" id="UP000199423"/>
    </source>
</evidence>
<feature type="domain" description="ABC1 atypical kinase-like" evidence="14">
    <location>
        <begin position="117"/>
        <end position="362"/>
    </location>
</feature>
<evidence type="ECO:0000256" key="2">
    <source>
        <dbReference type="ARBA" id="ARBA00009670"/>
    </source>
</evidence>
<dbReference type="Proteomes" id="UP000199423">
    <property type="component" value="Unassembled WGS sequence"/>
</dbReference>
<dbReference type="AlphaFoldDB" id="A0A1I7MTC9"/>
<comment type="pathway">
    <text evidence="1">Cofactor biosynthesis; ubiquinone biosynthesis [regulation].</text>
</comment>
<dbReference type="PANTHER" id="PTHR10566:SF113">
    <property type="entry name" value="PROTEIN ACTIVITY OF BC1 COMPLEX KINASE 7, CHLOROPLASTIC"/>
    <property type="match status" value="1"/>
</dbReference>
<keyword evidence="4" id="KW-0997">Cell inner membrane</keyword>
<sequence length="548" mass="60633">MWPQASYRSTKQDHEIEVMPGAILNTLRLARAGFVLAQYGVRFVPAGVPVPLPLKIARAATLPIEFLSAPFQKSVPRATRVATALTKLGPSYVKLGQFLATRADVIGPELSADLRHLQDKAEPFSMAEARETVERALGGKLEDHFVEFGPPVAAASIAQVHKAYVLENGIRKAVAVKILRPNIEKRFNRDLDSYYFAAQMIERFYPPARRLKPVAVVDNLKHTTALEMDLRLEAAAISEMAANTTEDDGFRVPAIDWKRTAKRVLTVEWIDGTPISHRETLLAKGFDTSALGQTVLRSFLRHAMRDGFFHADMHQGNLFVDDKGMIVAVDFGIMGRLGLAERRFLAEILHGLITRDYHRAAAIHFEAGYVPPHHTVEEFAQAMRAIGEPIQGRTAEEISMADLLGQLFAYTEVFDMETRPELILLQKSMVIVEGVARDLDPSLNVWVAAEPVAKEWMEANLSPLGRLREAGRGAETIGEVLLKTPALLQNLAQAITGYSEMARSGVRLDEQTIENIASRSKRSRAADVALWIGALSLAVIAVKLFGFF</sequence>
<dbReference type="GO" id="GO:0005524">
    <property type="term" value="F:ATP binding"/>
    <property type="evidence" value="ECO:0007669"/>
    <property type="project" value="UniProtKB-KW"/>
</dbReference>
<dbReference type="CDD" id="cd13972">
    <property type="entry name" value="UbiB"/>
    <property type="match status" value="1"/>
</dbReference>
<keyword evidence="9" id="KW-0418">Kinase</keyword>
<dbReference type="UniPathway" id="UPA00232"/>
<keyword evidence="11 13" id="KW-1133">Transmembrane helix</keyword>
<dbReference type="Pfam" id="PF03109">
    <property type="entry name" value="ABC1"/>
    <property type="match status" value="1"/>
</dbReference>
<dbReference type="InterPro" id="IPR010232">
    <property type="entry name" value="UbiB"/>
</dbReference>
<name>A0A1I7MTC9_9HYPH</name>
<comment type="similarity">
    <text evidence="2">Belongs to the protein kinase superfamily. ADCK protein kinase family.</text>
</comment>